<dbReference type="SUPFAM" id="SSF53335">
    <property type="entry name" value="S-adenosyl-L-methionine-dependent methyltransferases"/>
    <property type="match status" value="1"/>
</dbReference>
<dbReference type="InterPro" id="IPR000682">
    <property type="entry name" value="PCMT"/>
</dbReference>
<accession>A0AA96JVT3</accession>
<dbReference type="Proteomes" id="UP001302494">
    <property type="component" value="Chromosome"/>
</dbReference>
<proteinExistence type="inferred from homology"/>
<feature type="domain" description="Methyltransferase" evidence="12">
    <location>
        <begin position="68"/>
        <end position="128"/>
    </location>
</feature>
<evidence type="ECO:0000256" key="1">
    <source>
        <dbReference type="ARBA" id="ARBA00004496"/>
    </source>
</evidence>
<organism evidence="13 14">
    <name type="scientific">Candidatus Nitrospira neomarina</name>
    <dbReference type="NCBI Taxonomy" id="3020899"/>
    <lineage>
        <taxon>Bacteria</taxon>
        <taxon>Pseudomonadati</taxon>
        <taxon>Nitrospirota</taxon>
        <taxon>Nitrospiria</taxon>
        <taxon>Nitrospirales</taxon>
        <taxon>Nitrospiraceae</taxon>
        <taxon>Nitrospira</taxon>
    </lineage>
</organism>
<evidence type="ECO:0000259" key="12">
    <source>
        <dbReference type="Pfam" id="PF13847"/>
    </source>
</evidence>
<evidence type="ECO:0000256" key="6">
    <source>
        <dbReference type="ARBA" id="ARBA00022603"/>
    </source>
</evidence>
<keyword evidence="7" id="KW-0808">Transferase</keyword>
<dbReference type="PANTHER" id="PTHR11579:SF0">
    <property type="entry name" value="PROTEIN-L-ISOASPARTATE(D-ASPARTATE) O-METHYLTRANSFERASE"/>
    <property type="match status" value="1"/>
</dbReference>
<dbReference type="RefSeq" id="WP_312743378.1">
    <property type="nucleotide sequence ID" value="NZ_CP116968.1"/>
</dbReference>
<evidence type="ECO:0000256" key="7">
    <source>
        <dbReference type="ARBA" id="ARBA00022679"/>
    </source>
</evidence>
<keyword evidence="5" id="KW-0963">Cytoplasm</keyword>
<comment type="similarity">
    <text evidence="2">Belongs to the methyltransferase superfamily. L-isoaspartyl/D-aspartyl protein methyltransferase family.</text>
</comment>
<evidence type="ECO:0000313" key="14">
    <source>
        <dbReference type="Proteomes" id="UP001302494"/>
    </source>
</evidence>
<dbReference type="Pfam" id="PF13847">
    <property type="entry name" value="Methyltransf_31"/>
    <property type="match status" value="1"/>
</dbReference>
<dbReference type="InterPro" id="IPR029063">
    <property type="entry name" value="SAM-dependent_MTases_sf"/>
</dbReference>
<dbReference type="GO" id="GO:0005737">
    <property type="term" value="C:cytoplasm"/>
    <property type="evidence" value="ECO:0007669"/>
    <property type="project" value="UniProtKB-SubCell"/>
</dbReference>
<keyword evidence="14" id="KW-1185">Reference proteome</keyword>
<reference evidence="13 14" key="1">
    <citation type="submission" date="2023-01" db="EMBL/GenBank/DDBJ databases">
        <title>Cultivation and genomic characterization of new, ubiquitous marine nitrite-oxidizing bacteria from the Nitrospirales.</title>
        <authorList>
            <person name="Mueller A.J."/>
            <person name="Daebeler A."/>
            <person name="Herbold C.W."/>
            <person name="Kirkegaard R.H."/>
            <person name="Daims H."/>
        </authorList>
    </citation>
    <scope>NUCLEOTIDE SEQUENCE [LARGE SCALE GENOMIC DNA]</scope>
    <source>
        <strain evidence="13 14">DK</strain>
    </source>
</reference>
<name>A0AA96JVT3_9BACT</name>
<evidence type="ECO:0000256" key="10">
    <source>
        <dbReference type="ARBA" id="ARBA00031323"/>
    </source>
</evidence>
<dbReference type="PANTHER" id="PTHR11579">
    <property type="entry name" value="PROTEIN-L-ISOASPARTATE O-METHYLTRANSFERASE"/>
    <property type="match status" value="1"/>
</dbReference>
<dbReference type="Gene3D" id="3.40.50.150">
    <property type="entry name" value="Vaccinia Virus protein VP39"/>
    <property type="match status" value="1"/>
</dbReference>
<keyword evidence="8" id="KW-0949">S-adenosyl-L-methionine</keyword>
<dbReference type="GO" id="GO:0032259">
    <property type="term" value="P:methylation"/>
    <property type="evidence" value="ECO:0007669"/>
    <property type="project" value="UniProtKB-KW"/>
</dbReference>
<sequence length="165" mass="18836">MNIESIISFTRHSRLGFWCLLLAFLLTGLTAGCSHQPWDIDTYIQNLERPERDEYQQPEKVVEALNITPGMVVADVGAGSGYFTRRFAKAVGETGHVLAVDIEQKMLDYNKQELEKLGMANRSTFILANRTIRHFPKTAWTWSFCAMRIITSNIMWITGPKLNPR</sequence>
<protein>
    <recommendedName>
        <fullName evidence="4">Protein-L-isoaspartate O-methyltransferase</fullName>
        <ecNumber evidence="3">2.1.1.77</ecNumber>
    </recommendedName>
    <alternativeName>
        <fullName evidence="11">L-isoaspartyl protein carboxyl methyltransferase</fullName>
    </alternativeName>
    <alternativeName>
        <fullName evidence="9">Protein L-isoaspartyl methyltransferase</fullName>
    </alternativeName>
    <alternativeName>
        <fullName evidence="10">Protein-beta-aspartate methyltransferase</fullName>
    </alternativeName>
</protein>
<evidence type="ECO:0000256" key="4">
    <source>
        <dbReference type="ARBA" id="ARBA00013346"/>
    </source>
</evidence>
<evidence type="ECO:0000256" key="9">
    <source>
        <dbReference type="ARBA" id="ARBA00030757"/>
    </source>
</evidence>
<gene>
    <name evidence="13" type="ORF">PQG83_16555</name>
</gene>
<evidence type="ECO:0000256" key="11">
    <source>
        <dbReference type="ARBA" id="ARBA00031350"/>
    </source>
</evidence>
<evidence type="ECO:0000256" key="2">
    <source>
        <dbReference type="ARBA" id="ARBA00005369"/>
    </source>
</evidence>
<dbReference type="KEGG" id="nneo:PQG83_16555"/>
<dbReference type="GO" id="GO:0004719">
    <property type="term" value="F:protein-L-isoaspartate (D-aspartate) O-methyltransferase activity"/>
    <property type="evidence" value="ECO:0007669"/>
    <property type="project" value="UniProtKB-EC"/>
</dbReference>
<keyword evidence="6 13" id="KW-0489">Methyltransferase</keyword>
<evidence type="ECO:0000256" key="5">
    <source>
        <dbReference type="ARBA" id="ARBA00022490"/>
    </source>
</evidence>
<dbReference type="InterPro" id="IPR025714">
    <property type="entry name" value="Methyltranfer_dom"/>
</dbReference>
<evidence type="ECO:0000256" key="3">
    <source>
        <dbReference type="ARBA" id="ARBA00011890"/>
    </source>
</evidence>
<evidence type="ECO:0000256" key="8">
    <source>
        <dbReference type="ARBA" id="ARBA00022691"/>
    </source>
</evidence>
<dbReference type="CDD" id="cd02440">
    <property type="entry name" value="AdoMet_MTases"/>
    <property type="match status" value="1"/>
</dbReference>
<dbReference type="AlphaFoldDB" id="A0AA96JVT3"/>
<dbReference type="EC" id="2.1.1.77" evidence="3"/>
<comment type="subcellular location">
    <subcellularLocation>
        <location evidence="1">Cytoplasm</location>
    </subcellularLocation>
</comment>
<evidence type="ECO:0000313" key="13">
    <source>
        <dbReference type="EMBL" id="WNM61350.1"/>
    </source>
</evidence>
<dbReference type="EMBL" id="CP116968">
    <property type="protein sequence ID" value="WNM61350.1"/>
    <property type="molecule type" value="Genomic_DNA"/>
</dbReference>